<dbReference type="OrthoDB" id="8635520at2"/>
<accession>A0A4P6FFD5</accession>
<reference evidence="2 3" key="1">
    <citation type="submission" date="2019-01" db="EMBL/GenBank/DDBJ databases">
        <title>Genome sequencing of strain FW100M-8.</title>
        <authorList>
            <person name="Heo J."/>
            <person name="Kim S.-J."/>
            <person name="Kim J.-S."/>
            <person name="Hong S.-B."/>
            <person name="Kwon S.-W."/>
        </authorList>
    </citation>
    <scope>NUCLEOTIDE SEQUENCE [LARGE SCALE GENOMIC DNA]</scope>
    <source>
        <strain evidence="2 3">FW100M-8</strain>
    </source>
</reference>
<feature type="domain" description="HTH marR-type" evidence="1">
    <location>
        <begin position="17"/>
        <end position="149"/>
    </location>
</feature>
<dbReference type="RefSeq" id="WP_129192208.1">
    <property type="nucleotide sequence ID" value="NZ_CP035491.1"/>
</dbReference>
<evidence type="ECO:0000313" key="3">
    <source>
        <dbReference type="Proteomes" id="UP000291259"/>
    </source>
</evidence>
<dbReference type="InterPro" id="IPR036390">
    <property type="entry name" value="WH_DNA-bd_sf"/>
</dbReference>
<gene>
    <name evidence="2" type="ORF">ET445_16320</name>
</gene>
<name>A0A4P6FFD5_9MICO</name>
<protein>
    <submittedName>
        <fullName evidence="2">MarR family transcriptional regulator</fullName>
    </submittedName>
</protein>
<dbReference type="PANTHER" id="PTHR33164:SF43">
    <property type="entry name" value="HTH-TYPE TRANSCRIPTIONAL REPRESSOR YETL"/>
    <property type="match status" value="1"/>
</dbReference>
<keyword evidence="3" id="KW-1185">Reference proteome</keyword>
<dbReference type="GO" id="GO:0006950">
    <property type="term" value="P:response to stress"/>
    <property type="evidence" value="ECO:0007669"/>
    <property type="project" value="TreeGrafter"/>
</dbReference>
<evidence type="ECO:0000313" key="2">
    <source>
        <dbReference type="EMBL" id="QAY74664.1"/>
    </source>
</evidence>
<dbReference type="SMART" id="SM00347">
    <property type="entry name" value="HTH_MARR"/>
    <property type="match status" value="1"/>
</dbReference>
<dbReference type="Pfam" id="PF01047">
    <property type="entry name" value="MarR"/>
    <property type="match status" value="1"/>
</dbReference>
<dbReference type="PROSITE" id="PS50995">
    <property type="entry name" value="HTH_MARR_2"/>
    <property type="match status" value="1"/>
</dbReference>
<sequence>MTDTTTAPGLPTGIDLGDDLGWALAVLLRTYRDRVGDALGAFPHGPRGYETMAEVLRGTQPSQLALANHLGIDRTVMTYLVDDLEREGLVERRPDPDDRRRRMVVATERGRDLVEVACKAVVAAQDELLGPLASGERSTLRHLLKKAALATGEEVADPCEVSPE</sequence>
<evidence type="ECO:0000259" key="1">
    <source>
        <dbReference type="PROSITE" id="PS50995"/>
    </source>
</evidence>
<dbReference type="GO" id="GO:0003700">
    <property type="term" value="F:DNA-binding transcription factor activity"/>
    <property type="evidence" value="ECO:0007669"/>
    <property type="project" value="InterPro"/>
</dbReference>
<organism evidence="2 3">
    <name type="scientific">Agromyces protaetiae</name>
    <dbReference type="NCBI Taxonomy" id="2509455"/>
    <lineage>
        <taxon>Bacteria</taxon>
        <taxon>Bacillati</taxon>
        <taxon>Actinomycetota</taxon>
        <taxon>Actinomycetes</taxon>
        <taxon>Micrococcales</taxon>
        <taxon>Microbacteriaceae</taxon>
        <taxon>Agromyces</taxon>
    </lineage>
</organism>
<dbReference type="AlphaFoldDB" id="A0A4P6FFD5"/>
<dbReference type="Gene3D" id="1.10.10.10">
    <property type="entry name" value="Winged helix-like DNA-binding domain superfamily/Winged helix DNA-binding domain"/>
    <property type="match status" value="1"/>
</dbReference>
<dbReference type="InterPro" id="IPR036388">
    <property type="entry name" value="WH-like_DNA-bd_sf"/>
</dbReference>
<dbReference type="EMBL" id="CP035491">
    <property type="protein sequence ID" value="QAY74664.1"/>
    <property type="molecule type" value="Genomic_DNA"/>
</dbReference>
<dbReference type="PANTHER" id="PTHR33164">
    <property type="entry name" value="TRANSCRIPTIONAL REGULATOR, MARR FAMILY"/>
    <property type="match status" value="1"/>
</dbReference>
<dbReference type="InterPro" id="IPR039422">
    <property type="entry name" value="MarR/SlyA-like"/>
</dbReference>
<dbReference type="KEGG" id="agf:ET445_16320"/>
<proteinExistence type="predicted"/>
<dbReference type="PRINTS" id="PR00598">
    <property type="entry name" value="HTHMARR"/>
</dbReference>
<dbReference type="Proteomes" id="UP000291259">
    <property type="component" value="Chromosome"/>
</dbReference>
<dbReference type="SUPFAM" id="SSF46785">
    <property type="entry name" value="Winged helix' DNA-binding domain"/>
    <property type="match status" value="1"/>
</dbReference>
<dbReference type="InterPro" id="IPR000835">
    <property type="entry name" value="HTH_MarR-typ"/>
</dbReference>